<feature type="compositionally biased region" description="Polar residues" evidence="3">
    <location>
        <begin position="863"/>
        <end position="874"/>
    </location>
</feature>
<dbReference type="OrthoDB" id="10254377at2759"/>
<feature type="compositionally biased region" description="Low complexity" evidence="3">
    <location>
        <begin position="997"/>
        <end position="1008"/>
    </location>
</feature>
<feature type="compositionally biased region" description="Low complexity" evidence="3">
    <location>
        <begin position="1138"/>
        <end position="1171"/>
    </location>
</feature>
<dbReference type="GO" id="GO:0007265">
    <property type="term" value="P:Ras protein signal transduction"/>
    <property type="evidence" value="ECO:0007669"/>
    <property type="project" value="TreeGrafter"/>
</dbReference>
<dbReference type="InterPro" id="IPR001895">
    <property type="entry name" value="RASGEF_cat_dom"/>
</dbReference>
<feature type="compositionally biased region" description="Basic and acidic residues" evidence="3">
    <location>
        <begin position="724"/>
        <end position="734"/>
    </location>
</feature>
<accession>A0A8S3TX24</accession>
<dbReference type="PANTHER" id="PTHR23113:SF99">
    <property type="entry name" value="RASGEF DOMAIN-CONTAINING PROTEIN"/>
    <property type="match status" value="1"/>
</dbReference>
<feature type="compositionally biased region" description="Polar residues" evidence="3">
    <location>
        <begin position="971"/>
        <end position="981"/>
    </location>
</feature>
<feature type="compositionally biased region" description="Low complexity" evidence="3">
    <location>
        <begin position="909"/>
        <end position="948"/>
    </location>
</feature>
<dbReference type="InterPro" id="IPR000651">
    <property type="entry name" value="Ras-like_Gua-exchang_fac_N"/>
</dbReference>
<dbReference type="InterPro" id="IPR023578">
    <property type="entry name" value="Ras_GEF_dom_sf"/>
</dbReference>
<dbReference type="InterPro" id="IPR008937">
    <property type="entry name" value="Ras-like_GEF"/>
</dbReference>
<feature type="domain" description="N-terminal Ras-GEF" evidence="5">
    <location>
        <begin position="594"/>
        <end position="715"/>
    </location>
</feature>
<dbReference type="SMART" id="SM00229">
    <property type="entry name" value="RasGEFN"/>
    <property type="match status" value="1"/>
</dbReference>
<dbReference type="GO" id="GO:0005886">
    <property type="term" value="C:plasma membrane"/>
    <property type="evidence" value="ECO:0007669"/>
    <property type="project" value="TreeGrafter"/>
</dbReference>
<dbReference type="PANTHER" id="PTHR23113">
    <property type="entry name" value="GUANINE NUCLEOTIDE EXCHANGE FACTOR"/>
    <property type="match status" value="1"/>
</dbReference>
<gene>
    <name evidence="6" type="ORF">MEDL_48348</name>
</gene>
<dbReference type="Proteomes" id="UP000683360">
    <property type="component" value="Unassembled WGS sequence"/>
</dbReference>
<proteinExistence type="predicted"/>
<dbReference type="GO" id="GO:0005085">
    <property type="term" value="F:guanyl-nucleotide exchange factor activity"/>
    <property type="evidence" value="ECO:0007669"/>
    <property type="project" value="UniProtKB-KW"/>
</dbReference>
<feature type="domain" description="Ras-GEF" evidence="4">
    <location>
        <begin position="1297"/>
        <end position="1529"/>
    </location>
</feature>
<evidence type="ECO:0000256" key="2">
    <source>
        <dbReference type="PROSITE-ProRule" id="PRU00168"/>
    </source>
</evidence>
<feature type="compositionally biased region" description="Low complexity" evidence="3">
    <location>
        <begin position="1102"/>
        <end position="1118"/>
    </location>
</feature>
<feature type="region of interest" description="Disordered" evidence="3">
    <location>
        <begin position="815"/>
        <end position="891"/>
    </location>
</feature>
<dbReference type="InterPro" id="IPR019804">
    <property type="entry name" value="Ras_G-nucl-exch_fac_CS"/>
</dbReference>
<dbReference type="Gene3D" id="1.10.840.10">
    <property type="entry name" value="Ras guanine-nucleotide exchange factors catalytic domain"/>
    <property type="match status" value="1"/>
</dbReference>
<feature type="compositionally biased region" description="Low complexity" evidence="3">
    <location>
        <begin position="828"/>
        <end position="838"/>
    </location>
</feature>
<dbReference type="InterPro" id="IPR011993">
    <property type="entry name" value="PH-like_dom_sf"/>
</dbReference>
<reference evidence="6" key="1">
    <citation type="submission" date="2021-03" db="EMBL/GenBank/DDBJ databases">
        <authorList>
            <person name="Bekaert M."/>
        </authorList>
    </citation>
    <scope>NUCLEOTIDE SEQUENCE</scope>
</reference>
<evidence type="ECO:0000313" key="6">
    <source>
        <dbReference type="EMBL" id="CAG2235825.1"/>
    </source>
</evidence>
<evidence type="ECO:0000313" key="7">
    <source>
        <dbReference type="Proteomes" id="UP000683360"/>
    </source>
</evidence>
<feature type="compositionally biased region" description="Polar residues" evidence="3">
    <location>
        <begin position="949"/>
        <end position="963"/>
    </location>
</feature>
<sequence length="1541" mass="171033">MYCLLQLQNYCHYCHYKGTVSVATTKVLSVLPLQRYCQCCHYKGTVSVATTKVLSVLPLQKYCQCCHYKVTVSVATTKVLSVLPLQRYCQCCHYKGTVSVATTKVLSVLPLQRYCQCCHYKGTVSVATTKVLSVLPLQRYCQCCHYKGTVSVATTKVLSVLPPQRYCQCCHYKGTVSVATTKVLSVLPLQKVLSVLPLQRYCQCCHHKGTVSVATTKVLSVLPLQRHCQCCHYKGAVSVATTKVLSVLPLQKYCQCCHYKGTVSVATTKVLSVLPLQRHCQCCHYKGTVSVATTKALSVLPLQRHCQSLPLQRYCQCCHYKGTVSVATTKALSVLPLQKVLSVLPLQRYCQCCHYKGTVSVATTKVLSVLPLQRYCQCCHRYCQCCHYKGTVSVATTMGTVSVSTTKVLSVLPLQSYCQCCHYKGTVSVATTKVLSVLPLKCMHYGKIPLIDCTLIEDPSSDVYYFDDDTISWESFGSLTSATTLLTAQACDRDRNNYNGLDFKIIIDSKSGPPTTLTLVASTHQEKIAWCSDISQCIENLHYSDLLNSSMSESSSVTMPQSVRYIHDAQIWSDPKLFKDDVDIRFSRTLNSCKVPQIRHASVERLLDRLTDLRFLSIDFLNTFLLTYRVFSSGKVVLEALKRVYKNPEQTLDSSLSSCQSASDTDIYSTSPPQQFTEHPPTDTKLLLKPQVEKPRRISTGDMKHEVSMEKRPIKKPPTLGSESFHKLDSRDSIDSDETGSELQSFLAPPKQKLAPIASTETLTDHEACVPSIKMETSGSLKLSLGAGEIGETCDYSSDEDKDFLSESQIFLSESESTETFHTARDQSSNTISSAASSDTLTPGTPRLSPFPSPRVSPRFNIRGQTNGIPTRSLSPGYKERPLSPNRGYHFSTDPHMLEALALSPSSPIRIIKPPMSSPIRIPSPTARATSPLRRAPSPGRRPSSPTRQEVSSPSLQRRTSPTRLELTPSPRRQSSPTRQLSPAVRDRRPSTPPRLSPIKSPMSSPKINRAPSPIMYSMSSPNIMSHIKRPFTGKRGSAEAESIGSVYSTPRSSIISASTPRSSIISQIEGSPPQAKSGAVIPTKVSYPQIEGSPPQAKSGAVVTSSRRSQRRSSSTAALTAFAVATAGSVTYPESPQPGQGQSQQVPTTQQPPTVTVPVSTQPQQQQATVPPQPQTTPRTSRAFLQPTTGTGDSRLQKKRESVISTAATMRVLNIVKHWVSKFQQDFESDPELKALVIDMLEEMVCNTSLLPTEHKAAASILRTINKESQEVKKVDLEKLLTPPAISSKDTFDSLSALDIAEQLTYLDHKIFISIRSEELLGQAWMKPSKCHRAPHVLLVSKRFNEVSRLVVSEIVGRQTLTDRVVCIEKWAAIADICRCMHNYNGVLQICAAFVNSSVYRLKKTWEKLTKQTKQMIERLQTLVSSDGRFKNMRDALHRCDPPTIPYLGMYLTDLSFIEEGTPDYTEENLINFSKMRMIAHVIREIRLFQQTPYRIEHHPRVTNYLLDPARLLGDEQTYKYSLEIEPKQSRLSTVSLPPS</sequence>
<keyword evidence="7" id="KW-1185">Reference proteome</keyword>
<dbReference type="Pfam" id="PF00618">
    <property type="entry name" value="RasGEF_N"/>
    <property type="match status" value="1"/>
</dbReference>
<feature type="region of interest" description="Disordered" evidence="3">
    <location>
        <begin position="1059"/>
        <end position="1118"/>
    </location>
</feature>
<dbReference type="PROSITE" id="PS50009">
    <property type="entry name" value="RASGEF_CAT"/>
    <property type="match status" value="1"/>
</dbReference>
<evidence type="ECO:0000259" key="5">
    <source>
        <dbReference type="PROSITE" id="PS50212"/>
    </source>
</evidence>
<feature type="region of interest" description="Disordered" evidence="3">
    <location>
        <begin position="1131"/>
        <end position="1201"/>
    </location>
</feature>
<feature type="compositionally biased region" description="Polar residues" evidence="3">
    <location>
        <begin position="666"/>
        <end position="677"/>
    </location>
</feature>
<feature type="compositionally biased region" description="Basic and acidic residues" evidence="3">
    <location>
        <begin position="702"/>
        <end position="712"/>
    </location>
</feature>
<evidence type="ECO:0000256" key="1">
    <source>
        <dbReference type="ARBA" id="ARBA00022658"/>
    </source>
</evidence>
<dbReference type="InterPro" id="IPR036964">
    <property type="entry name" value="RASGEF_cat_dom_sf"/>
</dbReference>
<keyword evidence="1 2" id="KW-0344">Guanine-nucleotide releasing factor</keyword>
<dbReference type="SMART" id="SM00147">
    <property type="entry name" value="RasGEF"/>
    <property type="match status" value="1"/>
</dbReference>
<feature type="region of interest" description="Disordered" evidence="3">
    <location>
        <begin position="663"/>
        <end position="753"/>
    </location>
</feature>
<dbReference type="CDD" id="cd00155">
    <property type="entry name" value="RasGEF"/>
    <property type="match status" value="1"/>
</dbReference>
<feature type="region of interest" description="Disordered" evidence="3">
    <location>
        <begin position="909"/>
        <end position="1013"/>
    </location>
</feature>
<dbReference type="SUPFAM" id="SSF48366">
    <property type="entry name" value="Ras GEF"/>
    <property type="match status" value="1"/>
</dbReference>
<dbReference type="Pfam" id="PF00617">
    <property type="entry name" value="RasGEF"/>
    <property type="match status" value="1"/>
</dbReference>
<evidence type="ECO:0000256" key="3">
    <source>
        <dbReference type="SAM" id="MobiDB-lite"/>
    </source>
</evidence>
<dbReference type="Gene3D" id="2.30.29.30">
    <property type="entry name" value="Pleckstrin-homology domain (PH domain)/Phosphotyrosine-binding domain (PTB)"/>
    <property type="match status" value="1"/>
</dbReference>
<organism evidence="6 7">
    <name type="scientific">Mytilus edulis</name>
    <name type="common">Blue mussel</name>
    <dbReference type="NCBI Taxonomy" id="6550"/>
    <lineage>
        <taxon>Eukaryota</taxon>
        <taxon>Metazoa</taxon>
        <taxon>Spiralia</taxon>
        <taxon>Lophotrochozoa</taxon>
        <taxon>Mollusca</taxon>
        <taxon>Bivalvia</taxon>
        <taxon>Autobranchia</taxon>
        <taxon>Pteriomorphia</taxon>
        <taxon>Mytilida</taxon>
        <taxon>Mytiloidea</taxon>
        <taxon>Mytilidae</taxon>
        <taxon>Mytilinae</taxon>
        <taxon>Mytilus</taxon>
    </lineage>
</organism>
<comment type="caution">
    <text evidence="6">The sequence shown here is derived from an EMBL/GenBank/DDBJ whole genome shotgun (WGS) entry which is preliminary data.</text>
</comment>
<dbReference type="PROSITE" id="PS50212">
    <property type="entry name" value="RASGEF_NTER"/>
    <property type="match status" value="1"/>
</dbReference>
<protein>
    <submittedName>
        <fullName evidence="6">RASGRF1</fullName>
    </submittedName>
</protein>
<dbReference type="Gene3D" id="1.20.870.10">
    <property type="entry name" value="Son of sevenless (SoS) protein Chain: S domain 1"/>
    <property type="match status" value="2"/>
</dbReference>
<name>A0A8S3TX24_MYTED</name>
<dbReference type="EMBL" id="CAJPWZ010002329">
    <property type="protein sequence ID" value="CAG2235825.1"/>
    <property type="molecule type" value="Genomic_DNA"/>
</dbReference>
<dbReference type="PROSITE" id="PS00720">
    <property type="entry name" value="RASGEF"/>
    <property type="match status" value="1"/>
</dbReference>
<evidence type="ECO:0000259" key="4">
    <source>
        <dbReference type="PROSITE" id="PS50009"/>
    </source>
</evidence>